<gene>
    <name evidence="1" type="ORF">Ga0061079_10274</name>
</gene>
<name>A0A0X3ANS2_9FLAO</name>
<dbReference type="AlphaFoldDB" id="A0A0X3ANS2"/>
<sequence>MFFNSSKFEKHSKSQNDKSLLNSIHILFCTIFHKYLYITIKSSLSLKSKKFSFAISNPAFLAPDNPFFINYFNSIIM</sequence>
<dbReference type="Proteomes" id="UP000182761">
    <property type="component" value="Unassembled WGS sequence"/>
</dbReference>
<evidence type="ECO:0000313" key="2">
    <source>
        <dbReference type="Proteomes" id="UP000182761"/>
    </source>
</evidence>
<proteinExistence type="predicted"/>
<accession>A0A0X3ANS2</accession>
<evidence type="ECO:0000313" key="1">
    <source>
        <dbReference type="EMBL" id="CVK15528.1"/>
    </source>
</evidence>
<keyword evidence="2" id="KW-1185">Reference proteome</keyword>
<dbReference type="EMBL" id="FCOR01000002">
    <property type="protein sequence ID" value="CVK15528.1"/>
    <property type="molecule type" value="Genomic_DNA"/>
</dbReference>
<protein>
    <submittedName>
        <fullName evidence="1">Uncharacterized protein</fullName>
    </submittedName>
</protein>
<organism evidence="1 2">
    <name type="scientific">Apibacter mensalis</name>
    <dbReference type="NCBI Taxonomy" id="1586267"/>
    <lineage>
        <taxon>Bacteria</taxon>
        <taxon>Pseudomonadati</taxon>
        <taxon>Bacteroidota</taxon>
        <taxon>Flavobacteriia</taxon>
        <taxon>Flavobacteriales</taxon>
        <taxon>Weeksellaceae</taxon>
        <taxon>Apibacter</taxon>
    </lineage>
</organism>
<reference evidence="1 2" key="1">
    <citation type="submission" date="2016-01" db="EMBL/GenBank/DDBJ databases">
        <authorList>
            <person name="McClelland M."/>
            <person name="Jain A."/>
            <person name="Saraogi P."/>
            <person name="Mendelson R."/>
            <person name="Westerman R."/>
            <person name="SanMiguel P."/>
            <person name="Csonka L."/>
        </authorList>
    </citation>
    <scope>NUCLEOTIDE SEQUENCE [LARGE SCALE GENOMIC DNA]</scope>
    <source>
        <strain evidence="1 2">R-53146</strain>
    </source>
</reference>